<dbReference type="EMBL" id="JACAZF010000004">
    <property type="protein sequence ID" value="KAF7307423.1"/>
    <property type="molecule type" value="Genomic_DNA"/>
</dbReference>
<dbReference type="AlphaFoldDB" id="A0A8H6SWU5"/>
<evidence type="ECO:0000313" key="2">
    <source>
        <dbReference type="Proteomes" id="UP000636479"/>
    </source>
</evidence>
<comment type="caution">
    <text evidence="1">The sequence shown here is derived from an EMBL/GenBank/DDBJ whole genome shotgun (WGS) entry which is preliminary data.</text>
</comment>
<proteinExistence type="predicted"/>
<accession>A0A8H6SWU5</accession>
<dbReference type="OrthoDB" id="2730545at2759"/>
<protein>
    <submittedName>
        <fullName evidence="1">Uncharacterized protein</fullName>
    </submittedName>
</protein>
<dbReference type="RefSeq" id="XP_037222442.1">
    <property type="nucleotide sequence ID" value="XM_037362150.1"/>
</dbReference>
<dbReference type="Proteomes" id="UP000636479">
    <property type="component" value="Unassembled WGS sequence"/>
</dbReference>
<name>A0A8H6SWU5_9AGAR</name>
<reference evidence="1" key="1">
    <citation type="submission" date="2020-05" db="EMBL/GenBank/DDBJ databases">
        <title>Mycena genomes resolve the evolution of fungal bioluminescence.</title>
        <authorList>
            <person name="Tsai I.J."/>
        </authorList>
    </citation>
    <scope>NUCLEOTIDE SEQUENCE</scope>
    <source>
        <strain evidence="1">171206Taipei</strain>
    </source>
</reference>
<sequence>MGIHYYDESPSGPDEQTGRLTPCLPLLQHNIPFAIYGEDALSIVHRVPAVLDGVCQHLLVPDVYFNEAARIMSKGSYSLALQDDYSLWLESSLLNDTELHAFDLQNSSALLLHHSPEEAEEMSIPPRIFVHKQSVFHFDINDPSSTMLNPEPPDPIFRPILFPSLPGFLDSSVASYLNLPSLPPGGYPHAMLLEKLTTWIGYLLQYTFPGRGVHHNEAEESLDRIITPAVLQVLSQTKAERQPTLVRFVTMMKGPGTKMLLLEWSDLRRERLGKNKITSSTEYGLSKMFPTMASPRAMADYARIKGLNPPFLTPQIIRRTAQKPAEMQWGILPRYLGRAKTSLRL</sequence>
<dbReference type="GeneID" id="59344666"/>
<keyword evidence="2" id="KW-1185">Reference proteome</keyword>
<gene>
    <name evidence="1" type="ORF">MIND_00536700</name>
</gene>
<evidence type="ECO:0000313" key="1">
    <source>
        <dbReference type="EMBL" id="KAF7307423.1"/>
    </source>
</evidence>
<organism evidence="1 2">
    <name type="scientific">Mycena indigotica</name>
    <dbReference type="NCBI Taxonomy" id="2126181"/>
    <lineage>
        <taxon>Eukaryota</taxon>
        <taxon>Fungi</taxon>
        <taxon>Dikarya</taxon>
        <taxon>Basidiomycota</taxon>
        <taxon>Agaricomycotina</taxon>
        <taxon>Agaricomycetes</taxon>
        <taxon>Agaricomycetidae</taxon>
        <taxon>Agaricales</taxon>
        <taxon>Marasmiineae</taxon>
        <taxon>Mycenaceae</taxon>
        <taxon>Mycena</taxon>
    </lineage>
</organism>